<dbReference type="EMBL" id="CP020771">
    <property type="protein sequence ID" value="ARI84419.1"/>
    <property type="molecule type" value="Genomic_DNA"/>
</dbReference>
<evidence type="ECO:0000313" key="2">
    <source>
        <dbReference type="Proteomes" id="UP000192439"/>
    </source>
</evidence>
<dbReference type="Proteomes" id="UP000192439">
    <property type="component" value="Chromosome"/>
</dbReference>
<proteinExistence type="predicted"/>
<reference evidence="1 2" key="1">
    <citation type="journal article" date="2018" name="Harmful Algae">
        <title>The highly heterogeneous methylated genomes and diverse restriction-modification systems of bloom-forming Microcystis.</title>
        <authorList>
            <person name="Zhao L."/>
            <person name="Song Y."/>
            <person name="Li L."/>
            <person name="Gan N."/>
            <person name="Brand J.J."/>
            <person name="Song L."/>
        </authorList>
    </citation>
    <scope>NUCLEOTIDE SEQUENCE [LARGE SCALE GENOMIC DNA]</scope>
    <source>
        <strain evidence="1 2">PCC 7806SL</strain>
    </source>
</reference>
<name>A0AB33C525_MICA7</name>
<evidence type="ECO:0000313" key="1">
    <source>
        <dbReference type="EMBL" id="ARI84419.1"/>
    </source>
</evidence>
<accession>A0AB33C525</accession>
<sequence length="57" mass="6381">MIARKLSIIGHIGSITLNTYGGKNPSKHLSGREDSLTVWFYVGYFFSSPDSENCQEK</sequence>
<keyword evidence="2" id="KW-1185">Reference proteome</keyword>
<gene>
    <name evidence="1" type="ORF">BH695_5140</name>
</gene>
<dbReference type="AlphaFoldDB" id="A0AB33C525"/>
<organism evidence="1 2">
    <name type="scientific">Microcystis aeruginosa PCC 7806SL</name>
    <dbReference type="NCBI Taxonomy" id="1903187"/>
    <lineage>
        <taxon>Bacteria</taxon>
        <taxon>Bacillati</taxon>
        <taxon>Cyanobacteriota</taxon>
        <taxon>Cyanophyceae</taxon>
        <taxon>Oscillatoriophycideae</taxon>
        <taxon>Chroococcales</taxon>
        <taxon>Microcystaceae</taxon>
        <taxon>Microcystis</taxon>
    </lineage>
</organism>
<protein>
    <submittedName>
        <fullName evidence="1">Uncharacterized protein</fullName>
    </submittedName>
</protein>